<dbReference type="InterPro" id="IPR028098">
    <property type="entry name" value="Glyco_trans_4-like_N"/>
</dbReference>
<evidence type="ECO:0000313" key="4">
    <source>
        <dbReference type="Proteomes" id="UP000030661"/>
    </source>
</evidence>
<dbReference type="CDD" id="cd03801">
    <property type="entry name" value="GT4_PimA-like"/>
    <property type="match status" value="1"/>
</dbReference>
<dbReference type="Gene3D" id="3.40.50.2000">
    <property type="entry name" value="Glycogen Phosphorylase B"/>
    <property type="match status" value="2"/>
</dbReference>
<accession>A0A081BXV1</accession>
<sequence length="389" mass="44248">MMRIGFICSEYPPDRAGGIGSFTYDLAHKLAEHGHQIWVIGLSDRDARENDGPIHIRRIRRAARQQHTYLEAFRDRWRLSRVARQIANQQALDVIEAPEYNGEAAFFHFPKRTRCKLLTRYHGGCTSYAAMKGMNGSRLSRYFEGRTIKSADYRISVSRFIEEYTRKSFGKEGRADITIPNFVDTEIFAPVPGMVRDPHLILFLGKVSVNKGAPQLFAALPEIFRQNESAWVELIGPDSYDGPGGTSLLSHLMGQLDSRWRQRIVYRGAVKREEVQTLYRQAGCCVFPSIAESFCIAAIEAMACAAAVVVSPIIADGEAVIDGESGYICDPQDRQLLSQRMLWLLEHQESARQLGLRARERVIERFSLPTVVRQNEEFYQKCVLQEQIR</sequence>
<dbReference type="HOGENOM" id="CLU_009583_2_3_0"/>
<dbReference type="InterPro" id="IPR001296">
    <property type="entry name" value="Glyco_trans_1"/>
</dbReference>
<proteinExistence type="predicted"/>
<dbReference type="eggNOG" id="COG0438">
    <property type="taxonomic scope" value="Bacteria"/>
</dbReference>
<evidence type="ECO:0000259" key="1">
    <source>
        <dbReference type="Pfam" id="PF00534"/>
    </source>
</evidence>
<dbReference type="Proteomes" id="UP000030661">
    <property type="component" value="Unassembled WGS sequence"/>
</dbReference>
<evidence type="ECO:0000259" key="2">
    <source>
        <dbReference type="Pfam" id="PF13439"/>
    </source>
</evidence>
<gene>
    <name evidence="3" type="ORF">U27_04121</name>
</gene>
<name>A0A081BXV1_VECG1</name>
<feature type="domain" description="Glycosyl transferase family 1" evidence="1">
    <location>
        <begin position="195"/>
        <end position="361"/>
    </location>
</feature>
<keyword evidence="3" id="KW-0808">Transferase</keyword>
<dbReference type="STRING" id="1499967.U27_04121"/>
<reference evidence="3" key="1">
    <citation type="journal article" date="2015" name="PeerJ">
        <title>First genomic representation of candidate bacterial phylum KSB3 points to enhanced environmental sensing as a trigger of wastewater bulking.</title>
        <authorList>
            <person name="Sekiguchi Y."/>
            <person name="Ohashi A."/>
            <person name="Parks D.H."/>
            <person name="Yamauchi T."/>
            <person name="Tyson G.W."/>
            <person name="Hugenholtz P."/>
        </authorList>
    </citation>
    <scope>NUCLEOTIDE SEQUENCE [LARGE SCALE GENOMIC DNA]</scope>
</reference>
<dbReference type="Pfam" id="PF00534">
    <property type="entry name" value="Glycos_transf_1"/>
    <property type="match status" value="1"/>
</dbReference>
<dbReference type="PANTHER" id="PTHR45947">
    <property type="entry name" value="SULFOQUINOVOSYL TRANSFERASE SQD2"/>
    <property type="match status" value="1"/>
</dbReference>
<dbReference type="AlphaFoldDB" id="A0A081BXV1"/>
<dbReference type="EMBL" id="DF820465">
    <property type="protein sequence ID" value="GAK57156.1"/>
    <property type="molecule type" value="Genomic_DNA"/>
</dbReference>
<feature type="domain" description="Glycosyltransferase subfamily 4-like N-terminal" evidence="2">
    <location>
        <begin position="17"/>
        <end position="186"/>
    </location>
</feature>
<dbReference type="InterPro" id="IPR050194">
    <property type="entry name" value="Glycosyltransferase_grp1"/>
</dbReference>
<dbReference type="GO" id="GO:0016757">
    <property type="term" value="F:glycosyltransferase activity"/>
    <property type="evidence" value="ECO:0007669"/>
    <property type="project" value="InterPro"/>
</dbReference>
<dbReference type="PANTHER" id="PTHR45947:SF3">
    <property type="entry name" value="SULFOQUINOVOSYL TRANSFERASE SQD2"/>
    <property type="match status" value="1"/>
</dbReference>
<organism evidence="3">
    <name type="scientific">Vecturithrix granuli</name>
    <dbReference type="NCBI Taxonomy" id="1499967"/>
    <lineage>
        <taxon>Bacteria</taxon>
        <taxon>Candidatus Moduliflexota</taxon>
        <taxon>Candidatus Vecturitrichia</taxon>
        <taxon>Candidatus Vecturitrichales</taxon>
        <taxon>Candidatus Vecturitrichaceae</taxon>
        <taxon>Candidatus Vecturithrix</taxon>
    </lineage>
</organism>
<dbReference type="SUPFAM" id="SSF53756">
    <property type="entry name" value="UDP-Glycosyltransferase/glycogen phosphorylase"/>
    <property type="match status" value="1"/>
</dbReference>
<protein>
    <submittedName>
        <fullName evidence="3">Glycosyl transferase group 1</fullName>
    </submittedName>
</protein>
<keyword evidence="4" id="KW-1185">Reference proteome</keyword>
<evidence type="ECO:0000313" key="3">
    <source>
        <dbReference type="EMBL" id="GAK57156.1"/>
    </source>
</evidence>
<dbReference type="Pfam" id="PF13439">
    <property type="entry name" value="Glyco_transf_4"/>
    <property type="match status" value="1"/>
</dbReference>